<dbReference type="RefSeq" id="WP_229980953.1">
    <property type="nucleotide sequence ID" value="NZ_JAJJPB010000003.1"/>
</dbReference>
<keyword evidence="7 8" id="KW-0472">Membrane</keyword>
<gene>
    <name evidence="9" type="ORF">LN736_04290</name>
</gene>
<evidence type="ECO:0000256" key="1">
    <source>
        <dbReference type="ARBA" id="ARBA00004141"/>
    </source>
</evidence>
<feature type="transmembrane region" description="Helical" evidence="8">
    <location>
        <begin position="77"/>
        <end position="95"/>
    </location>
</feature>
<keyword evidence="4" id="KW-0309">Germination</keyword>
<feature type="transmembrane region" description="Helical" evidence="8">
    <location>
        <begin position="266"/>
        <end position="291"/>
    </location>
</feature>
<protein>
    <submittedName>
        <fullName evidence="9">Endospore germination permease</fullName>
    </submittedName>
</protein>
<feature type="transmembrane region" description="Helical" evidence="8">
    <location>
        <begin position="213"/>
        <end position="236"/>
    </location>
</feature>
<keyword evidence="3" id="KW-0813">Transport</keyword>
<keyword evidence="10" id="KW-1185">Reference proteome</keyword>
<proteinExistence type="inferred from homology"/>
<dbReference type="NCBIfam" id="TIGR00912">
    <property type="entry name" value="2A0309"/>
    <property type="match status" value="1"/>
</dbReference>
<evidence type="ECO:0000313" key="9">
    <source>
        <dbReference type="EMBL" id="MCC9294089.1"/>
    </source>
</evidence>
<evidence type="ECO:0000313" key="10">
    <source>
        <dbReference type="Proteomes" id="UP001165422"/>
    </source>
</evidence>
<evidence type="ECO:0000256" key="5">
    <source>
        <dbReference type="ARBA" id="ARBA00022692"/>
    </source>
</evidence>
<dbReference type="PANTHER" id="PTHR34975:SF2">
    <property type="entry name" value="SPORE GERMINATION PROTEIN A2"/>
    <property type="match status" value="1"/>
</dbReference>
<evidence type="ECO:0000256" key="4">
    <source>
        <dbReference type="ARBA" id="ARBA00022544"/>
    </source>
</evidence>
<feature type="transmembrane region" description="Helical" evidence="8">
    <location>
        <begin position="303"/>
        <end position="321"/>
    </location>
</feature>
<reference evidence="9" key="1">
    <citation type="submission" date="2021-11" db="EMBL/GenBank/DDBJ databases">
        <authorList>
            <person name="Qingchun L."/>
            <person name="Dong Z."/>
            <person name="Zongwei Q."/>
            <person name="Jia Z."/>
            <person name="Duotao L."/>
        </authorList>
    </citation>
    <scope>NUCLEOTIDE SEQUENCE</scope>
    <source>
        <strain evidence="9">WLY-B-L2</strain>
    </source>
</reference>
<evidence type="ECO:0000256" key="2">
    <source>
        <dbReference type="ARBA" id="ARBA00007998"/>
    </source>
</evidence>
<evidence type="ECO:0000256" key="8">
    <source>
        <dbReference type="SAM" id="Phobius"/>
    </source>
</evidence>
<evidence type="ECO:0000256" key="3">
    <source>
        <dbReference type="ARBA" id="ARBA00022448"/>
    </source>
</evidence>
<organism evidence="9 10">
    <name type="scientific">Clostridium aromativorans</name>
    <dbReference type="NCBI Taxonomy" id="2836848"/>
    <lineage>
        <taxon>Bacteria</taxon>
        <taxon>Bacillati</taxon>
        <taxon>Bacillota</taxon>
        <taxon>Clostridia</taxon>
        <taxon>Eubacteriales</taxon>
        <taxon>Clostridiaceae</taxon>
        <taxon>Clostridium</taxon>
    </lineage>
</organism>
<keyword evidence="5 8" id="KW-0812">Transmembrane</keyword>
<feature type="transmembrane region" description="Helical" evidence="8">
    <location>
        <begin position="115"/>
        <end position="130"/>
    </location>
</feature>
<comment type="similarity">
    <text evidence="2">Belongs to the amino acid-polyamine-organocation (APC) superfamily. Spore germination protein (SGP) (TC 2.A.3.9) family.</text>
</comment>
<dbReference type="InterPro" id="IPR004761">
    <property type="entry name" value="Spore_GerAB"/>
</dbReference>
<evidence type="ECO:0000256" key="6">
    <source>
        <dbReference type="ARBA" id="ARBA00022989"/>
    </source>
</evidence>
<feature type="transmembrane region" description="Helical" evidence="8">
    <location>
        <begin position="333"/>
        <end position="355"/>
    </location>
</feature>
<sequence length="360" mass="40814">MGKFSFKHIFFIVPALSISSLKTYPQIFMNMSGRDSWVAIIITCMIMLIYFDYLINICLKNNCYSLHEIFTTSFGNLFGNLLLIVFASAVFLSLIESASVEANVVHTNFFIESPVWYILLFVVIPGFYTVKRGRYSVMAVIMVCIAISVFNGINLAILTSRFKDYGRLFPIFEHGINADFFLSIVKSIGMYSSIVIALPYLSQLDIKKGLRTYSFLGNLFVAQMIIVAVVGVLATFNVERANTIVYPKLVQTQLISYFGFIASGEFYVIFQVISGWFSKYVTTFFALVLIFREFKINKVVNPNIFLIVFTVVIYVVSYMTSKNLLTLFSFLNLYVYVCVAALFLLPLVAFTVFNLKSSGK</sequence>
<comment type="subcellular location">
    <subcellularLocation>
        <location evidence="1">Membrane</location>
        <topology evidence="1">Multi-pass membrane protein</topology>
    </subcellularLocation>
</comment>
<feature type="transmembrane region" description="Helical" evidence="8">
    <location>
        <begin position="180"/>
        <end position="201"/>
    </location>
</feature>
<evidence type="ECO:0000256" key="7">
    <source>
        <dbReference type="ARBA" id="ARBA00023136"/>
    </source>
</evidence>
<accession>A0ABS8N4I0</accession>
<comment type="caution">
    <text evidence="9">The sequence shown here is derived from an EMBL/GenBank/DDBJ whole genome shotgun (WGS) entry which is preliminary data.</text>
</comment>
<name>A0ABS8N4I0_9CLOT</name>
<dbReference type="PANTHER" id="PTHR34975">
    <property type="entry name" value="SPORE GERMINATION PROTEIN A2"/>
    <property type="match status" value="1"/>
</dbReference>
<feature type="transmembrane region" description="Helical" evidence="8">
    <location>
        <begin position="37"/>
        <end position="56"/>
    </location>
</feature>
<dbReference type="Pfam" id="PF03845">
    <property type="entry name" value="Spore_permease"/>
    <property type="match status" value="1"/>
</dbReference>
<keyword evidence="6 8" id="KW-1133">Transmembrane helix</keyword>
<dbReference type="EMBL" id="JAJJPB010000003">
    <property type="protein sequence ID" value="MCC9294089.1"/>
    <property type="molecule type" value="Genomic_DNA"/>
</dbReference>
<feature type="transmembrane region" description="Helical" evidence="8">
    <location>
        <begin position="137"/>
        <end position="160"/>
    </location>
</feature>
<dbReference type="Proteomes" id="UP001165422">
    <property type="component" value="Unassembled WGS sequence"/>
</dbReference>